<evidence type="ECO:0000256" key="1">
    <source>
        <dbReference type="ARBA" id="ARBA00022490"/>
    </source>
</evidence>
<evidence type="ECO:0000256" key="6">
    <source>
        <dbReference type="SAM" id="Coils"/>
    </source>
</evidence>
<evidence type="ECO:0000256" key="2">
    <source>
        <dbReference type="ARBA" id="ARBA00022705"/>
    </source>
</evidence>
<accession>A0A9D1UW18</accession>
<dbReference type="GO" id="GO:0046872">
    <property type="term" value="F:metal ion binding"/>
    <property type="evidence" value="ECO:0007669"/>
    <property type="project" value="UniProtKB-KW"/>
</dbReference>
<feature type="coiled-coil region" evidence="6">
    <location>
        <begin position="24"/>
        <end position="58"/>
    </location>
</feature>
<dbReference type="GO" id="GO:0006260">
    <property type="term" value="P:DNA replication"/>
    <property type="evidence" value="ECO:0007669"/>
    <property type="project" value="UniProtKB-KW"/>
</dbReference>
<proteinExistence type="predicted"/>
<dbReference type="EMBL" id="DXFP01000010">
    <property type="protein sequence ID" value="HIX01409.1"/>
    <property type="molecule type" value="Genomic_DNA"/>
</dbReference>
<gene>
    <name evidence="7" type="ORF">H9861_01465</name>
</gene>
<evidence type="ECO:0000313" key="7">
    <source>
        <dbReference type="EMBL" id="HIX01409.1"/>
    </source>
</evidence>
<keyword evidence="3" id="KW-0479">Metal-binding</keyword>
<dbReference type="Proteomes" id="UP000823963">
    <property type="component" value="Unassembled WGS sequence"/>
</dbReference>
<keyword evidence="2" id="KW-0235">DNA replication</keyword>
<name>A0A9D1UW18_9LACO</name>
<dbReference type="Pfam" id="PF06156">
    <property type="entry name" value="YabA"/>
    <property type="match status" value="1"/>
</dbReference>
<evidence type="ECO:0000256" key="3">
    <source>
        <dbReference type="ARBA" id="ARBA00022723"/>
    </source>
</evidence>
<evidence type="ECO:0000256" key="4">
    <source>
        <dbReference type="ARBA" id="ARBA00022833"/>
    </source>
</evidence>
<reference evidence="7" key="1">
    <citation type="journal article" date="2021" name="PeerJ">
        <title>Extensive microbial diversity within the chicken gut microbiome revealed by metagenomics and culture.</title>
        <authorList>
            <person name="Gilroy R."/>
            <person name="Ravi A."/>
            <person name="Getino M."/>
            <person name="Pursley I."/>
            <person name="Horton D.L."/>
            <person name="Alikhan N.F."/>
            <person name="Baker D."/>
            <person name="Gharbi K."/>
            <person name="Hall N."/>
            <person name="Watson M."/>
            <person name="Adriaenssens E.M."/>
            <person name="Foster-Nyarko E."/>
            <person name="Jarju S."/>
            <person name="Secka A."/>
            <person name="Antonio M."/>
            <person name="Oren A."/>
            <person name="Chaudhuri R.R."/>
            <person name="La Ragione R."/>
            <person name="Hildebrand F."/>
            <person name="Pallen M.J."/>
        </authorList>
    </citation>
    <scope>NUCLEOTIDE SEQUENCE</scope>
    <source>
        <strain evidence="7">6627</strain>
    </source>
</reference>
<comment type="caution">
    <text evidence="7">The sequence shown here is derived from an EMBL/GenBank/DDBJ whole genome shotgun (WGS) entry which is preliminary data.</text>
</comment>
<evidence type="ECO:0000256" key="5">
    <source>
        <dbReference type="ARBA" id="ARBA00022880"/>
    </source>
</evidence>
<dbReference type="GO" id="GO:0008156">
    <property type="term" value="P:negative regulation of DNA replication"/>
    <property type="evidence" value="ECO:0007669"/>
    <property type="project" value="UniProtKB-KW"/>
</dbReference>
<evidence type="ECO:0000313" key="8">
    <source>
        <dbReference type="Proteomes" id="UP000823963"/>
    </source>
</evidence>
<dbReference type="PIRSF" id="PIRSF021439">
    <property type="entry name" value="DUF972"/>
    <property type="match status" value="1"/>
</dbReference>
<dbReference type="AlphaFoldDB" id="A0A9D1UW18"/>
<keyword evidence="6" id="KW-0175">Coiled coil</keyword>
<reference evidence="7" key="2">
    <citation type="submission" date="2021-04" db="EMBL/GenBank/DDBJ databases">
        <authorList>
            <person name="Gilroy R."/>
        </authorList>
    </citation>
    <scope>NUCLEOTIDE SEQUENCE</scope>
    <source>
        <strain evidence="7">6627</strain>
    </source>
</reference>
<keyword evidence="1" id="KW-0963">Cytoplasm</keyword>
<keyword evidence="4" id="KW-0862">Zinc</keyword>
<organism evidence="7 8">
    <name type="scientific">Candidatus Ligilactobacillus excrementigallinarum</name>
    <dbReference type="NCBI Taxonomy" id="2838641"/>
    <lineage>
        <taxon>Bacteria</taxon>
        <taxon>Bacillati</taxon>
        <taxon>Bacillota</taxon>
        <taxon>Bacilli</taxon>
        <taxon>Lactobacillales</taxon>
        <taxon>Lactobacillaceae</taxon>
        <taxon>Ligilactobacillus</taxon>
    </lineage>
</organism>
<dbReference type="InterPro" id="IPR010377">
    <property type="entry name" value="YabA"/>
</dbReference>
<sequence>MDKGELYDNFEKMEAQTLEMSQLLASMRDEMTQVLERNTQLEVENTHLRERLNELEHHNKKNKSGHGLSNLKKLYHDGFHICTEFFGSRIEGDGCMFCQAIIINGEKNDNTTN</sequence>
<protein>
    <submittedName>
        <fullName evidence="7">DUF972 family protein</fullName>
    </submittedName>
</protein>
<keyword evidence="5" id="KW-0236">DNA replication inhibitor</keyword>